<dbReference type="Gene3D" id="2.170.270.10">
    <property type="entry name" value="SET domain"/>
    <property type="match status" value="1"/>
</dbReference>
<feature type="domain" description="SET" evidence="1">
    <location>
        <begin position="28"/>
        <end position="139"/>
    </location>
</feature>
<dbReference type="AlphaFoldDB" id="A0A6C0D0A0"/>
<reference evidence="2" key="1">
    <citation type="journal article" date="2020" name="Nature">
        <title>Giant virus diversity and host interactions through global metagenomics.</title>
        <authorList>
            <person name="Schulz F."/>
            <person name="Roux S."/>
            <person name="Paez-Espino D."/>
            <person name="Jungbluth S."/>
            <person name="Walsh D.A."/>
            <person name="Denef V.J."/>
            <person name="McMahon K.D."/>
            <person name="Konstantinidis K.T."/>
            <person name="Eloe-Fadrosh E.A."/>
            <person name="Kyrpides N.C."/>
            <person name="Woyke T."/>
        </authorList>
    </citation>
    <scope>NUCLEOTIDE SEQUENCE</scope>
    <source>
        <strain evidence="2">GVMAG-M-3300023174-104</strain>
    </source>
</reference>
<dbReference type="SUPFAM" id="SSF82199">
    <property type="entry name" value="SET domain"/>
    <property type="match status" value="1"/>
</dbReference>
<protein>
    <recommendedName>
        <fullName evidence="1">SET domain-containing protein</fullName>
    </recommendedName>
</protein>
<evidence type="ECO:0000313" key="2">
    <source>
        <dbReference type="EMBL" id="QHT09991.1"/>
    </source>
</evidence>
<name>A0A6C0D0A0_9ZZZZ</name>
<dbReference type="EMBL" id="MN739518">
    <property type="protein sequence ID" value="QHT09991.1"/>
    <property type="molecule type" value="Genomic_DNA"/>
</dbReference>
<dbReference type="InterPro" id="IPR001214">
    <property type="entry name" value="SET_dom"/>
</dbReference>
<accession>A0A6C0D0A0</accession>
<organism evidence="2">
    <name type="scientific">viral metagenome</name>
    <dbReference type="NCBI Taxonomy" id="1070528"/>
    <lineage>
        <taxon>unclassified sequences</taxon>
        <taxon>metagenomes</taxon>
        <taxon>organismal metagenomes</taxon>
    </lineage>
</organism>
<dbReference type="InterPro" id="IPR046341">
    <property type="entry name" value="SET_dom_sf"/>
</dbReference>
<evidence type="ECO:0000259" key="1">
    <source>
        <dbReference type="PROSITE" id="PS50280"/>
    </source>
</evidence>
<dbReference type="Pfam" id="PF00856">
    <property type="entry name" value="SET"/>
    <property type="match status" value="1"/>
</dbReference>
<sequence length="160" mass="18162">MSLLLGIIILLLFIYWMESRNRLCTTINKTYIKISPKGGELGGRGIFACQSISKGEIIEEGHLLLIPSNESETIGIFQYYVYTRTDTGGKNGIALPLGNGCLYNHSYTNNAIFRSFKDKFKIIAIQDISKDEEIFTCYGCNHPNKQDHFDYTKSHDFAFI</sequence>
<dbReference type="PROSITE" id="PS50280">
    <property type="entry name" value="SET"/>
    <property type="match status" value="1"/>
</dbReference>
<proteinExistence type="predicted"/>